<dbReference type="InterPro" id="IPR027640">
    <property type="entry name" value="Kinesin-like_fam"/>
</dbReference>
<feature type="coiled-coil region" evidence="7">
    <location>
        <begin position="656"/>
        <end position="718"/>
    </location>
</feature>
<dbReference type="InterPro" id="IPR001752">
    <property type="entry name" value="Kinesin_motor_dom"/>
</dbReference>
<dbReference type="PRINTS" id="PR00380">
    <property type="entry name" value="KINESINHEAVY"/>
</dbReference>
<comment type="similarity">
    <text evidence="6">Belongs to the TRAFAC class myosin-kinesin ATPase superfamily. Kinesin family.</text>
</comment>
<dbReference type="InterPro" id="IPR036961">
    <property type="entry name" value="Kinesin_motor_dom_sf"/>
</dbReference>
<keyword evidence="10" id="KW-1185">Reference proteome</keyword>
<name>A0A8K1FM77_PYTOL</name>
<keyword evidence="2" id="KW-0963">Cytoplasm</keyword>
<dbReference type="PANTHER" id="PTHR47969">
    <property type="entry name" value="CHROMOSOME-ASSOCIATED KINESIN KIF4A-RELATED"/>
    <property type="match status" value="1"/>
</dbReference>
<feature type="coiled-coil region" evidence="7">
    <location>
        <begin position="462"/>
        <end position="622"/>
    </location>
</feature>
<dbReference type="GO" id="GO:0008017">
    <property type="term" value="F:microtubule binding"/>
    <property type="evidence" value="ECO:0007669"/>
    <property type="project" value="InterPro"/>
</dbReference>
<dbReference type="Proteomes" id="UP000794436">
    <property type="component" value="Unassembled WGS sequence"/>
</dbReference>
<evidence type="ECO:0000256" key="4">
    <source>
        <dbReference type="ARBA" id="ARBA00022840"/>
    </source>
</evidence>
<comment type="caution">
    <text evidence="9">The sequence shown here is derived from an EMBL/GenBank/DDBJ whole genome shotgun (WGS) entry which is preliminary data.</text>
</comment>
<sequence>METEEDGAARHGVAIQTHAVLCASSRGGTTSDASVVRVKDGKTVELVNGTDTVGVRVDHVFEQPTAQDVTERSLQHLVKACVEGVNGSVLAFGSIKSSKSECLFSRMGNRSLVDVLMESLLSGLENKVTALKNGGARTPKAPFSYTVRFSFAEIYEEVMTDLLSPSKDPKNQCVENGGLSLSAPIAEVDTFSRQVVAGARSRRKNAGLFGSATNYSSAILRIHIHQVFQFQDATPQELKSTLDIVDLPPVDRLAQSNSTSRLSEGPLLNKSLFALADCINLMVETPTSSSGYPPFNSSRLTQLLQEALGGNCLTFAFLFLVEGDYIGSKASLSVATKLPRVKNYPVVNNDVIRGLLLRNRHELLHTKSYLAGAVLSSSSGNSDYIAKILDLEAKLNHETLEKKLLKEDKDKTVSVMHELKEKYQNLFDNEIAIRKELLVCEQEKLSLSKAFVDFQMEKNAQIQDLDSEKFELETKLIQAEEMLVQIQDDDTKKATQIQDLCLKVSEVVQEKQSLGEELSLLQKKCRQLEQTLSQEAKKNQQLSLELIVLVNQKQKYQKELDDIDKKNREIKKQGDDIAGREHTIQIEVTDLKGRITNLESEIDSLRKELARRDIEIERLELSKRSAEVDFSKQSEQILSGRQAQHEDSRLKFVAQVTALSQEKKVIQVQLDRLEVDLQKTTKEKQDHVAAWMAKSQEYEELLVQNERLAHENQSQVDEFRLKLSFISKGAVDHAVDEIVQSYQRREKDLRSQLHVYQQMVNRMRRKIPSPMTHGLDGVVPTNQSDAEDNEEVKHLQERLVRSEETVSAQMEMNAKLSLAVSALEESLEKLKTENQELQLNLSSVKDHPQPHDHEYLQTTRQMQDLLLQQLDEIRKIAVQGSTNRIPSYSTNSALKDEHESADMSKLKQEKAVLEQRLATSKSEWTKIVEQVEQRCADLLTQNVILTEENQQLRQSFKKLLARLHQQR</sequence>
<evidence type="ECO:0000256" key="6">
    <source>
        <dbReference type="PROSITE-ProRule" id="PRU00283"/>
    </source>
</evidence>
<dbReference type="OrthoDB" id="2113965at2759"/>
<dbReference type="SUPFAM" id="SSF52540">
    <property type="entry name" value="P-loop containing nucleoside triphosphate hydrolases"/>
    <property type="match status" value="1"/>
</dbReference>
<dbReference type="GO" id="GO:0005524">
    <property type="term" value="F:ATP binding"/>
    <property type="evidence" value="ECO:0007669"/>
    <property type="project" value="UniProtKB-KW"/>
</dbReference>
<accession>A0A8K1FM77</accession>
<dbReference type="PROSITE" id="PS50067">
    <property type="entry name" value="KINESIN_MOTOR_2"/>
    <property type="match status" value="1"/>
</dbReference>
<comment type="caution">
    <text evidence="6">Lacks conserved residue(s) required for the propagation of feature annotation.</text>
</comment>
<dbReference type="EMBL" id="SPLM01000039">
    <property type="protein sequence ID" value="TMW64577.1"/>
    <property type="molecule type" value="Genomic_DNA"/>
</dbReference>
<dbReference type="Gene3D" id="3.40.850.10">
    <property type="entry name" value="Kinesin motor domain"/>
    <property type="match status" value="1"/>
</dbReference>
<keyword evidence="5 7" id="KW-0175">Coiled coil</keyword>
<evidence type="ECO:0000256" key="2">
    <source>
        <dbReference type="ARBA" id="ARBA00022490"/>
    </source>
</evidence>
<evidence type="ECO:0000259" key="8">
    <source>
        <dbReference type="PROSITE" id="PS50067"/>
    </source>
</evidence>
<evidence type="ECO:0000256" key="1">
    <source>
        <dbReference type="ARBA" id="ARBA00004496"/>
    </source>
</evidence>
<organism evidence="9 10">
    <name type="scientific">Pythium oligandrum</name>
    <name type="common">Mycoparasitic fungus</name>
    <dbReference type="NCBI Taxonomy" id="41045"/>
    <lineage>
        <taxon>Eukaryota</taxon>
        <taxon>Sar</taxon>
        <taxon>Stramenopiles</taxon>
        <taxon>Oomycota</taxon>
        <taxon>Peronosporomycetes</taxon>
        <taxon>Pythiales</taxon>
        <taxon>Pythiaceae</taxon>
        <taxon>Pythium</taxon>
    </lineage>
</organism>
<evidence type="ECO:0000313" key="9">
    <source>
        <dbReference type="EMBL" id="TMW64577.1"/>
    </source>
</evidence>
<feature type="domain" description="Kinesin motor" evidence="8">
    <location>
        <begin position="1"/>
        <end position="344"/>
    </location>
</feature>
<keyword evidence="4" id="KW-0067">ATP-binding</keyword>
<keyword evidence="3" id="KW-0547">Nucleotide-binding</keyword>
<dbReference type="GO" id="GO:0007018">
    <property type="term" value="P:microtubule-based movement"/>
    <property type="evidence" value="ECO:0007669"/>
    <property type="project" value="InterPro"/>
</dbReference>
<dbReference type="InterPro" id="IPR029329">
    <property type="entry name" value="DUF4472"/>
</dbReference>
<dbReference type="PANTHER" id="PTHR47969:SF15">
    <property type="entry name" value="CHROMOSOME-ASSOCIATED KINESIN KIF4A-RELATED"/>
    <property type="match status" value="1"/>
</dbReference>
<dbReference type="AlphaFoldDB" id="A0A8K1FM77"/>
<dbReference type="GO" id="GO:0005737">
    <property type="term" value="C:cytoplasm"/>
    <property type="evidence" value="ECO:0007669"/>
    <property type="project" value="UniProtKB-SubCell"/>
</dbReference>
<proteinExistence type="inferred from homology"/>
<dbReference type="SMART" id="SM00129">
    <property type="entry name" value="KISc"/>
    <property type="match status" value="1"/>
</dbReference>
<dbReference type="Pfam" id="PF00225">
    <property type="entry name" value="Kinesin"/>
    <property type="match status" value="1"/>
</dbReference>
<gene>
    <name evidence="9" type="ORF">Poli38472_011457</name>
</gene>
<evidence type="ECO:0000256" key="7">
    <source>
        <dbReference type="SAM" id="Coils"/>
    </source>
</evidence>
<evidence type="ECO:0000256" key="5">
    <source>
        <dbReference type="ARBA" id="ARBA00023054"/>
    </source>
</evidence>
<dbReference type="GO" id="GO:0051231">
    <property type="term" value="P:spindle elongation"/>
    <property type="evidence" value="ECO:0007669"/>
    <property type="project" value="TreeGrafter"/>
</dbReference>
<dbReference type="GO" id="GO:0007052">
    <property type="term" value="P:mitotic spindle organization"/>
    <property type="evidence" value="ECO:0007669"/>
    <property type="project" value="TreeGrafter"/>
</dbReference>
<feature type="coiled-coil region" evidence="7">
    <location>
        <begin position="903"/>
        <end position="962"/>
    </location>
</feature>
<comment type="subcellular location">
    <subcellularLocation>
        <location evidence="1">Cytoplasm</location>
    </subcellularLocation>
</comment>
<dbReference type="Pfam" id="PF14739">
    <property type="entry name" value="DUF4472"/>
    <property type="match status" value="1"/>
</dbReference>
<evidence type="ECO:0000256" key="3">
    <source>
        <dbReference type="ARBA" id="ARBA00022741"/>
    </source>
</evidence>
<feature type="coiled-coil region" evidence="7">
    <location>
        <begin position="813"/>
        <end position="847"/>
    </location>
</feature>
<dbReference type="GO" id="GO:0005875">
    <property type="term" value="C:microtubule associated complex"/>
    <property type="evidence" value="ECO:0007669"/>
    <property type="project" value="TreeGrafter"/>
</dbReference>
<reference evidence="9" key="1">
    <citation type="submission" date="2019-03" db="EMBL/GenBank/DDBJ databases">
        <title>Long read genome sequence of the mycoparasitic Pythium oligandrum ATCC 38472 isolated from sugarbeet rhizosphere.</title>
        <authorList>
            <person name="Gaulin E."/>
        </authorList>
    </citation>
    <scope>NUCLEOTIDE SEQUENCE</scope>
    <source>
        <strain evidence="9">ATCC 38472_TT</strain>
    </source>
</reference>
<dbReference type="InterPro" id="IPR027417">
    <property type="entry name" value="P-loop_NTPase"/>
</dbReference>
<protein>
    <recommendedName>
        <fullName evidence="8">Kinesin motor domain-containing protein</fullName>
    </recommendedName>
</protein>
<evidence type="ECO:0000313" key="10">
    <source>
        <dbReference type="Proteomes" id="UP000794436"/>
    </source>
</evidence>
<dbReference type="GO" id="GO:0003777">
    <property type="term" value="F:microtubule motor activity"/>
    <property type="evidence" value="ECO:0007669"/>
    <property type="project" value="InterPro"/>
</dbReference>